<dbReference type="RefSeq" id="WP_202829248.1">
    <property type="nucleotide sequence ID" value="NZ_JAEUXJ010000047.1"/>
</dbReference>
<sequence length="45" mass="5455">MFEQTFKAIDDVLWKEAGCTTELDYTEQTSWMLFLKYLDDLEEWA</sequence>
<reference evidence="4 5" key="1">
    <citation type="submission" date="2021-01" db="EMBL/GenBank/DDBJ databases">
        <title>Belnapia mucosa sp. nov. and Belnapia arida sp. nov., isolated from the Tabernas Desert (Almeria, Spain).</title>
        <authorList>
            <person name="Molina-Menor E."/>
            <person name="Vidal-Verdu A."/>
            <person name="Calonge A."/>
            <person name="Satari L."/>
            <person name="Pereto Magraner J."/>
            <person name="Porcar Miralles M."/>
        </authorList>
    </citation>
    <scope>NUCLEOTIDE SEQUENCE [LARGE SCALE GENOMIC DNA]</scope>
    <source>
        <strain evidence="4 5">T6</strain>
    </source>
</reference>
<gene>
    <name evidence="4" type="ORF">JMJ55_29845</name>
</gene>
<proteinExistence type="inferred from homology"/>
<evidence type="ECO:0000256" key="2">
    <source>
        <dbReference type="ARBA" id="ARBA00022747"/>
    </source>
</evidence>
<evidence type="ECO:0000313" key="5">
    <source>
        <dbReference type="Proteomes" id="UP000606490"/>
    </source>
</evidence>
<dbReference type="Proteomes" id="UP000606490">
    <property type="component" value="Unassembled WGS sequence"/>
</dbReference>
<dbReference type="Gene3D" id="1.20.1260.30">
    <property type="match status" value="1"/>
</dbReference>
<evidence type="ECO:0000259" key="3">
    <source>
        <dbReference type="Pfam" id="PF12161"/>
    </source>
</evidence>
<comment type="caution">
    <text evidence="4">The sequence shown here is derived from an EMBL/GenBank/DDBJ whole genome shotgun (WGS) entry which is preliminary data.</text>
</comment>
<dbReference type="EMBL" id="JAEUXJ010000047">
    <property type="protein sequence ID" value="MBL6459516.1"/>
    <property type="molecule type" value="Genomic_DNA"/>
</dbReference>
<protein>
    <recommendedName>
        <fullName evidence="3">N6 adenine-specific DNA methyltransferase N-terminal domain-containing protein</fullName>
    </recommendedName>
</protein>
<comment type="similarity">
    <text evidence="1">Belongs to the N(4)/N(6)-methyltransferase family.</text>
</comment>
<name>A0ABS1VEE1_9PROT</name>
<dbReference type="InterPro" id="IPR022749">
    <property type="entry name" value="D12N6_MeTrfase_N"/>
</dbReference>
<keyword evidence="5" id="KW-1185">Reference proteome</keyword>
<dbReference type="InterPro" id="IPR038333">
    <property type="entry name" value="T1MK-like_N_sf"/>
</dbReference>
<dbReference type="Pfam" id="PF12161">
    <property type="entry name" value="HsdM_N"/>
    <property type="match status" value="1"/>
</dbReference>
<evidence type="ECO:0000313" key="4">
    <source>
        <dbReference type="EMBL" id="MBL6459516.1"/>
    </source>
</evidence>
<evidence type="ECO:0000256" key="1">
    <source>
        <dbReference type="ARBA" id="ARBA00006594"/>
    </source>
</evidence>
<feature type="domain" description="N6 adenine-specific DNA methyltransferase N-terminal" evidence="3">
    <location>
        <begin position="6"/>
        <end position="44"/>
    </location>
</feature>
<keyword evidence="2" id="KW-0680">Restriction system</keyword>
<accession>A0ABS1VEE1</accession>
<organism evidence="4 5">
    <name type="scientific">Belnapia mucosa</name>
    <dbReference type="NCBI Taxonomy" id="2804532"/>
    <lineage>
        <taxon>Bacteria</taxon>
        <taxon>Pseudomonadati</taxon>
        <taxon>Pseudomonadota</taxon>
        <taxon>Alphaproteobacteria</taxon>
        <taxon>Acetobacterales</taxon>
        <taxon>Roseomonadaceae</taxon>
        <taxon>Belnapia</taxon>
    </lineage>
</organism>